<reference evidence="1" key="1">
    <citation type="journal article" date="2020" name="Stud. Mycol.">
        <title>101 Dothideomycetes genomes: a test case for predicting lifestyles and emergence of pathogens.</title>
        <authorList>
            <person name="Haridas S."/>
            <person name="Albert R."/>
            <person name="Binder M."/>
            <person name="Bloem J."/>
            <person name="Labutti K."/>
            <person name="Salamov A."/>
            <person name="Andreopoulos B."/>
            <person name="Baker S."/>
            <person name="Barry K."/>
            <person name="Bills G."/>
            <person name="Bluhm B."/>
            <person name="Cannon C."/>
            <person name="Castanera R."/>
            <person name="Culley D."/>
            <person name="Daum C."/>
            <person name="Ezra D."/>
            <person name="Gonzalez J."/>
            <person name="Henrissat B."/>
            <person name="Kuo A."/>
            <person name="Liang C."/>
            <person name="Lipzen A."/>
            <person name="Lutzoni F."/>
            <person name="Magnuson J."/>
            <person name="Mondo S."/>
            <person name="Nolan M."/>
            <person name="Ohm R."/>
            <person name="Pangilinan J."/>
            <person name="Park H.-J."/>
            <person name="Ramirez L."/>
            <person name="Alfaro M."/>
            <person name="Sun H."/>
            <person name="Tritt A."/>
            <person name="Yoshinaga Y."/>
            <person name="Zwiers L.-H."/>
            <person name="Turgeon B."/>
            <person name="Goodwin S."/>
            <person name="Spatafora J."/>
            <person name="Crous P."/>
            <person name="Grigoriev I."/>
        </authorList>
    </citation>
    <scope>NUCLEOTIDE SEQUENCE</scope>
    <source>
        <strain evidence="1">CBS 122367</strain>
    </source>
</reference>
<dbReference type="EMBL" id="MU005574">
    <property type="protein sequence ID" value="KAF2688213.1"/>
    <property type="molecule type" value="Genomic_DNA"/>
</dbReference>
<name>A0A6G1JDJ7_9PLEO</name>
<keyword evidence="2" id="KW-1185">Reference proteome</keyword>
<dbReference type="Proteomes" id="UP000799291">
    <property type="component" value="Unassembled WGS sequence"/>
</dbReference>
<evidence type="ECO:0000313" key="1">
    <source>
        <dbReference type="EMBL" id="KAF2688213.1"/>
    </source>
</evidence>
<protein>
    <submittedName>
        <fullName evidence="1">Uncharacterized protein</fullName>
    </submittedName>
</protein>
<organism evidence="1 2">
    <name type="scientific">Lentithecium fluviatile CBS 122367</name>
    <dbReference type="NCBI Taxonomy" id="1168545"/>
    <lineage>
        <taxon>Eukaryota</taxon>
        <taxon>Fungi</taxon>
        <taxon>Dikarya</taxon>
        <taxon>Ascomycota</taxon>
        <taxon>Pezizomycotina</taxon>
        <taxon>Dothideomycetes</taxon>
        <taxon>Pleosporomycetidae</taxon>
        <taxon>Pleosporales</taxon>
        <taxon>Massarineae</taxon>
        <taxon>Lentitheciaceae</taxon>
        <taxon>Lentithecium</taxon>
    </lineage>
</organism>
<gene>
    <name evidence="1" type="ORF">K458DRAFT_176606</name>
</gene>
<proteinExistence type="predicted"/>
<accession>A0A6G1JDJ7</accession>
<dbReference type="AlphaFoldDB" id="A0A6G1JDJ7"/>
<evidence type="ECO:0000313" key="2">
    <source>
        <dbReference type="Proteomes" id="UP000799291"/>
    </source>
</evidence>
<sequence length="139" mass="15891">MEPEGAPQRMTRWRTVSAFLVLYLGIMFQDFARRDATQPSLHLSLSLVLNKTLNRQQNWRDWVQVLERNHLSLSHHLLLGAVVGAYARSAQPLFSNPSRCGDISYRYDRLGVSARERIIDACGAAWMARIQKTKTGRHA</sequence>